<proteinExistence type="predicted"/>
<dbReference type="EMBL" id="VCAZ01000060">
    <property type="protein sequence ID" value="TSN76557.1"/>
    <property type="molecule type" value="Genomic_DNA"/>
</dbReference>
<evidence type="ECO:0000313" key="2">
    <source>
        <dbReference type="Proteomes" id="UP000319801"/>
    </source>
</evidence>
<keyword evidence="2" id="KW-1185">Reference proteome</keyword>
<sequence length="83" mass="9085">MSSHRKMGTDSTSHDTLVRETAAAAAAQRANLNITFYGFCTKGRCTEGSDDLNPKHTTEPGQKAIWSVNSSFYTAQKPSQDEM</sequence>
<accession>A0A556U7W0</accession>
<reference evidence="1 2" key="1">
    <citation type="journal article" date="2019" name="Genome Biol. Evol.">
        <title>Whole-Genome Sequencing of the Giant Devil Catfish, Bagarius yarrelli.</title>
        <authorList>
            <person name="Jiang W."/>
            <person name="Lv Y."/>
            <person name="Cheng L."/>
            <person name="Yang K."/>
            <person name="Chao B."/>
            <person name="Wang X."/>
            <person name="Li Y."/>
            <person name="Pan X."/>
            <person name="You X."/>
            <person name="Zhang Y."/>
            <person name="Yang J."/>
            <person name="Li J."/>
            <person name="Zhang X."/>
            <person name="Liu S."/>
            <person name="Sun C."/>
            <person name="Yang J."/>
            <person name="Shi Q."/>
        </authorList>
    </citation>
    <scope>NUCLEOTIDE SEQUENCE [LARGE SCALE GENOMIC DNA]</scope>
    <source>
        <strain evidence="1">JWS20170419001</strain>
        <tissue evidence="1">Muscle</tissue>
    </source>
</reference>
<evidence type="ECO:0000313" key="1">
    <source>
        <dbReference type="EMBL" id="TSN76557.1"/>
    </source>
</evidence>
<dbReference type="Proteomes" id="UP000319801">
    <property type="component" value="Unassembled WGS sequence"/>
</dbReference>
<name>A0A556U7W0_BAGYA</name>
<protein>
    <submittedName>
        <fullName evidence="1">Uncharacterized protein</fullName>
    </submittedName>
</protein>
<gene>
    <name evidence="1" type="ORF">Baya_8710</name>
</gene>
<organism evidence="1 2">
    <name type="scientific">Bagarius yarrelli</name>
    <name type="common">Goonch</name>
    <name type="synonym">Bagrus yarrelli</name>
    <dbReference type="NCBI Taxonomy" id="175774"/>
    <lineage>
        <taxon>Eukaryota</taxon>
        <taxon>Metazoa</taxon>
        <taxon>Chordata</taxon>
        <taxon>Craniata</taxon>
        <taxon>Vertebrata</taxon>
        <taxon>Euteleostomi</taxon>
        <taxon>Actinopterygii</taxon>
        <taxon>Neopterygii</taxon>
        <taxon>Teleostei</taxon>
        <taxon>Ostariophysi</taxon>
        <taxon>Siluriformes</taxon>
        <taxon>Sisoridae</taxon>
        <taxon>Sisorinae</taxon>
        <taxon>Bagarius</taxon>
    </lineage>
</organism>
<dbReference type="AlphaFoldDB" id="A0A556U7W0"/>
<comment type="caution">
    <text evidence="1">The sequence shown here is derived from an EMBL/GenBank/DDBJ whole genome shotgun (WGS) entry which is preliminary data.</text>
</comment>